<evidence type="ECO:0000313" key="4">
    <source>
        <dbReference type="Proteomes" id="UP000526307"/>
    </source>
</evidence>
<accession>A0A7Y9B0F6</accession>
<dbReference type="EMBL" id="JABXYR010000001">
    <property type="protein sequence ID" value="NWO22807.1"/>
    <property type="molecule type" value="Genomic_DNA"/>
</dbReference>
<reference evidence="3 4" key="1">
    <citation type="submission" date="2020-06" db="EMBL/GenBank/DDBJ databases">
        <title>Mogibacterium timidum strain W9173 genomic sequence.</title>
        <authorList>
            <person name="Wade W.G."/>
            <person name="Johnston C.D."/>
            <person name="Chen T."/>
            <person name="Dewhirst F.E."/>
        </authorList>
    </citation>
    <scope>NUCLEOTIDE SEQUENCE [LARGE SCALE GENOMIC DNA]</scope>
    <source>
        <strain evidence="3 4">W9173</strain>
    </source>
</reference>
<dbReference type="Proteomes" id="UP000526307">
    <property type="component" value="Unassembled WGS sequence"/>
</dbReference>
<dbReference type="Gene3D" id="3.40.50.12780">
    <property type="entry name" value="N-terminal domain of ligase-like"/>
    <property type="match status" value="1"/>
</dbReference>
<dbReference type="PANTHER" id="PTHR43272:SF52">
    <property type="entry name" value="AMP-DEPENDENT SYNTHETASE_LIGASE DOMAIN-CONTAINING PROTEIN"/>
    <property type="match status" value="1"/>
</dbReference>
<keyword evidence="4" id="KW-1185">Reference proteome</keyword>
<dbReference type="PANTHER" id="PTHR43272">
    <property type="entry name" value="LONG-CHAIN-FATTY-ACID--COA LIGASE"/>
    <property type="match status" value="1"/>
</dbReference>
<comment type="caution">
    <text evidence="3">The sequence shown here is derived from an EMBL/GenBank/DDBJ whole genome shotgun (WGS) entry which is preliminary data.</text>
</comment>
<dbReference type="RefSeq" id="WP_178978149.1">
    <property type="nucleotide sequence ID" value="NZ_JABXYR010000001.1"/>
</dbReference>
<gene>
    <name evidence="3" type="ORF">HW270_01710</name>
</gene>
<evidence type="ECO:0000256" key="1">
    <source>
        <dbReference type="ARBA" id="ARBA00024484"/>
    </source>
</evidence>
<dbReference type="Gene3D" id="3.30.300.30">
    <property type="match status" value="1"/>
</dbReference>
<dbReference type="InterPro" id="IPR000873">
    <property type="entry name" value="AMP-dep_synth/lig_dom"/>
</dbReference>
<name>A0A7Y9B0F6_9FIRM</name>
<evidence type="ECO:0000313" key="3">
    <source>
        <dbReference type="EMBL" id="NWO22807.1"/>
    </source>
</evidence>
<organism evidence="3 4">
    <name type="scientific">Mogibacterium timidum</name>
    <dbReference type="NCBI Taxonomy" id="35519"/>
    <lineage>
        <taxon>Bacteria</taxon>
        <taxon>Bacillati</taxon>
        <taxon>Bacillota</taxon>
        <taxon>Clostridia</taxon>
        <taxon>Peptostreptococcales</taxon>
        <taxon>Anaerovoracaceae</taxon>
        <taxon>Mogibacterium</taxon>
    </lineage>
</organism>
<dbReference type="InterPro" id="IPR042099">
    <property type="entry name" value="ANL_N_sf"/>
</dbReference>
<dbReference type="PROSITE" id="PS00455">
    <property type="entry name" value="AMP_BINDING"/>
    <property type="match status" value="1"/>
</dbReference>
<feature type="domain" description="AMP-dependent synthetase/ligase" evidence="2">
    <location>
        <begin position="55"/>
        <end position="474"/>
    </location>
</feature>
<dbReference type="Pfam" id="PF23562">
    <property type="entry name" value="AMP-binding_C_3"/>
    <property type="match status" value="1"/>
</dbReference>
<dbReference type="Pfam" id="PF00501">
    <property type="entry name" value="AMP-binding"/>
    <property type="match status" value="1"/>
</dbReference>
<protein>
    <submittedName>
        <fullName evidence="3">AMP-binding protein</fullName>
    </submittedName>
</protein>
<dbReference type="GO" id="GO:0016020">
    <property type="term" value="C:membrane"/>
    <property type="evidence" value="ECO:0007669"/>
    <property type="project" value="TreeGrafter"/>
</dbReference>
<proteinExistence type="predicted"/>
<evidence type="ECO:0000259" key="2">
    <source>
        <dbReference type="Pfam" id="PF00501"/>
    </source>
</evidence>
<dbReference type="AlphaFoldDB" id="A0A7Y9B0F6"/>
<dbReference type="InterPro" id="IPR045851">
    <property type="entry name" value="AMP-bd_C_sf"/>
</dbReference>
<dbReference type="InterPro" id="IPR020845">
    <property type="entry name" value="AMP-binding_CS"/>
</dbReference>
<comment type="catalytic activity">
    <reaction evidence="1">
        <text>a long-chain fatty acid + ATP + CoA = a long-chain fatty acyl-CoA + AMP + diphosphate</text>
        <dbReference type="Rhea" id="RHEA:15421"/>
        <dbReference type="ChEBI" id="CHEBI:30616"/>
        <dbReference type="ChEBI" id="CHEBI:33019"/>
        <dbReference type="ChEBI" id="CHEBI:57287"/>
        <dbReference type="ChEBI" id="CHEBI:57560"/>
        <dbReference type="ChEBI" id="CHEBI:83139"/>
        <dbReference type="ChEBI" id="CHEBI:456215"/>
        <dbReference type="EC" id="6.2.1.3"/>
    </reaction>
    <physiologicalReaction direction="left-to-right" evidence="1">
        <dbReference type="Rhea" id="RHEA:15422"/>
    </physiologicalReaction>
</comment>
<dbReference type="SUPFAM" id="SSF56801">
    <property type="entry name" value="Acetyl-CoA synthetase-like"/>
    <property type="match status" value="1"/>
</dbReference>
<sequence length="626" mass="70006">MNENNSVIEAGAAAESVSKPFGANDFIERRGSECGRYWYKDIREMTTLKDLLDGSVERYSERAAFWVKAERGGEYLPISYELLAHDVEALGTMLLQLVDDERRVAVIGEGSYEWIASYLATMNSGMVVVPIDKELSGDEIKNLLDAANCHTVVCSAECVFKLSNIITIENLIVTEFYGDRTSLDAKPESLLKDTSAFERIGRRLYRWRDLLMQGEAELKKGNTAFTDAELNPDDMAVILFTSGTTGTPKGVVLSHRNITVNIMDVCRIAKIHPWDKTLSILPIHHTYECTLGMLLVLYRGASTAFCEGMKYIVKNMHEAQNTVIIVVPRVLEMIHGRIMKTIKKSDKEKTFRRAVKASRNARRFGINVSRTVFKQIINELGGKLRIVITGAAALAPDICRDFEDFGIIVLQGYGMTECTPLITGTPQSSAKTRYDKSGSVGVPVETGIVRIINPDAKGVGEIIYKGPNVMLGYYNLPEETSAVLEDGWLRTGDVGYFDKDGWLFLTGRAKNVIVTKAGENIYPEEIEDYINRHPYISDSMVFASGKAEDVVAVQLLPDKDEIKYELGSVPADGELETLLKGVITELNMGLAPFKRIREVYVRKEDFVRTTTRKIKRQDNKLENLKL</sequence>
<dbReference type="GO" id="GO:0004467">
    <property type="term" value="F:long-chain fatty acid-CoA ligase activity"/>
    <property type="evidence" value="ECO:0007669"/>
    <property type="project" value="UniProtKB-EC"/>
</dbReference>